<dbReference type="Gene3D" id="2.130.10.10">
    <property type="entry name" value="YVTN repeat-like/Quinoprotein amine dehydrogenase"/>
    <property type="match status" value="1"/>
</dbReference>
<dbReference type="PROSITE" id="PS50294">
    <property type="entry name" value="WD_REPEATS_REGION"/>
    <property type="match status" value="1"/>
</dbReference>
<evidence type="ECO:0000313" key="3">
    <source>
        <dbReference type="EMBL" id="AQK54838.1"/>
    </source>
</evidence>
<dbReference type="PROSITE" id="PS50082">
    <property type="entry name" value="WD_REPEATS_2"/>
    <property type="match status" value="1"/>
</dbReference>
<evidence type="ECO:0000256" key="1">
    <source>
        <dbReference type="SAM" id="MobiDB-lite"/>
    </source>
</evidence>
<gene>
    <name evidence="3" type="ORF">ZEAMMB73_Zm00001d051671</name>
</gene>
<dbReference type="InterPro" id="IPR015943">
    <property type="entry name" value="WD40/YVTN_repeat-like_dom_sf"/>
</dbReference>
<dbReference type="ExpressionAtlas" id="A0A1D6Q8Y0">
    <property type="expression patterns" value="baseline and differential"/>
</dbReference>
<organism evidence="3">
    <name type="scientific">Zea mays</name>
    <name type="common">Maize</name>
    <dbReference type="NCBI Taxonomy" id="4577"/>
    <lineage>
        <taxon>Eukaryota</taxon>
        <taxon>Viridiplantae</taxon>
        <taxon>Streptophyta</taxon>
        <taxon>Embryophyta</taxon>
        <taxon>Tracheophyta</taxon>
        <taxon>Spermatophyta</taxon>
        <taxon>Magnoliopsida</taxon>
        <taxon>Liliopsida</taxon>
        <taxon>Poales</taxon>
        <taxon>Poaceae</taxon>
        <taxon>PACMAD clade</taxon>
        <taxon>Panicoideae</taxon>
        <taxon>Andropogonodae</taxon>
        <taxon>Andropogoneae</taxon>
        <taxon>Tripsacinae</taxon>
        <taxon>Zea</taxon>
    </lineage>
</organism>
<dbReference type="SUPFAM" id="SSF50960">
    <property type="entry name" value="TolB, C-terminal domain"/>
    <property type="match status" value="1"/>
</dbReference>
<accession>A0A1D6Q8Y0</accession>
<dbReference type="PANTHER" id="PTHR43991">
    <property type="entry name" value="WD REPEAT PROTEIN (AFU_ORTHOLOGUE AFUA_8G05640)-RELATED"/>
    <property type="match status" value="1"/>
</dbReference>
<dbReference type="SMR" id="A0A1D6Q8Y0"/>
<feature type="region of interest" description="Disordered" evidence="1">
    <location>
        <begin position="1"/>
        <end position="68"/>
    </location>
</feature>
<keyword evidence="2" id="KW-0472">Membrane</keyword>
<evidence type="ECO:0000256" key="2">
    <source>
        <dbReference type="SAM" id="Phobius"/>
    </source>
</evidence>
<dbReference type="InterPro" id="IPR001680">
    <property type="entry name" value="WD40_rpt"/>
</dbReference>
<keyword evidence="2" id="KW-1133">Transmembrane helix</keyword>
<dbReference type="SMART" id="SM00320">
    <property type="entry name" value="WD40"/>
    <property type="match status" value="2"/>
</dbReference>
<dbReference type="PANTHER" id="PTHR43991:SF38">
    <property type="entry name" value="OS02G0721600 PROTEIN"/>
    <property type="match status" value="1"/>
</dbReference>
<dbReference type="Pfam" id="PF00400">
    <property type="entry name" value="WD40"/>
    <property type="match status" value="1"/>
</dbReference>
<reference evidence="3" key="1">
    <citation type="submission" date="2015-12" db="EMBL/GenBank/DDBJ databases">
        <title>Update maize B73 reference genome by single molecule sequencing technologies.</title>
        <authorList>
            <consortium name="Maize Genome Sequencing Project"/>
            <person name="Ware D."/>
        </authorList>
    </citation>
    <scope>NUCLEOTIDE SEQUENCE</scope>
    <source>
        <tissue evidence="3">Seedling</tissue>
    </source>
</reference>
<feature type="compositionally biased region" description="Acidic residues" evidence="1">
    <location>
        <begin position="10"/>
        <end position="32"/>
    </location>
</feature>
<keyword evidence="2" id="KW-0812">Transmembrane</keyword>
<dbReference type="AlphaFoldDB" id="A0A1D6Q8Y0"/>
<proteinExistence type="predicted"/>
<dbReference type="EMBL" id="CM000780">
    <property type="protein sequence ID" value="AQK54838.1"/>
    <property type="molecule type" value="Genomic_DNA"/>
</dbReference>
<dbReference type="InParanoid" id="A0A1D6Q8Y0"/>
<feature type="transmembrane region" description="Helical" evidence="2">
    <location>
        <begin position="291"/>
        <end position="310"/>
    </location>
</feature>
<sequence length="499" mass="57180">MRGSMSNYYDDYDDIDEIEDDYDMDDPADDMVDEQRGVRDSDAEDNDYGQPNDKIPDTSSADARNGRDIQGIPWEQLNITRKKYRQSRLEQYKNYENVPNSGEEAMKDCKPTEKGGMYYEFRRNTRSIKSTILHFQLRNLVWATSKHDIYLVSHYSIRHWSALSGVDTELINVQGHVAPREHLDREGISFCCRTTYDDNAITNAVEIFNTSSGAVHFIASNNDSGVRYYDMERFQLFKHLQFEWPVNVGSFGFLAISVTFMFYIWIFLLVLSLQGTSFYTCCLQMKFRIDFIAYFICPIVVLVLSTYSSFLGSRSSLVHFFAVSVFTCSLLMQHASLSPDRKVVVIVGDDPDGLLIDANSGKTLHSIKGHRDYSFASAWSPDGRTFATGNQDKTCRIWDARNLSKSVHVLRGNLGAIRSIRFTSDGQFMSMAEPADFVHVYDVKSDYNKRQELDFFGEISGTSFSPDTDALFVGVWDRMYGSLLQFGRLYNYSYLDSVF</sequence>
<feature type="transmembrane region" description="Helical" evidence="2">
    <location>
        <begin position="251"/>
        <end position="271"/>
    </location>
</feature>
<name>A0A1D6Q8Y0_MAIZE</name>
<protein>
    <submittedName>
        <fullName evidence="3">WD repeat-containing protein-like protein</fullName>
    </submittedName>
</protein>
<dbReference type="IntAct" id="A0A1D6Q8Y0">
    <property type="interactions" value="2"/>
</dbReference>